<dbReference type="AlphaFoldDB" id="A0AAE3ZJI7"/>
<dbReference type="SMART" id="SM00895">
    <property type="entry name" value="FCD"/>
    <property type="match status" value="1"/>
</dbReference>
<dbReference type="GO" id="GO:0003700">
    <property type="term" value="F:DNA-binding transcription factor activity"/>
    <property type="evidence" value="ECO:0007669"/>
    <property type="project" value="InterPro"/>
</dbReference>
<organism evidence="5 6">
    <name type="scientific">Haloactinomyces albus</name>
    <dbReference type="NCBI Taxonomy" id="1352928"/>
    <lineage>
        <taxon>Bacteria</taxon>
        <taxon>Bacillati</taxon>
        <taxon>Actinomycetota</taxon>
        <taxon>Actinomycetes</taxon>
        <taxon>Actinopolysporales</taxon>
        <taxon>Actinopolysporaceae</taxon>
        <taxon>Haloactinomyces</taxon>
    </lineage>
</organism>
<dbReference type="Proteomes" id="UP001180845">
    <property type="component" value="Unassembled WGS sequence"/>
</dbReference>
<keyword evidence="1" id="KW-0805">Transcription regulation</keyword>
<dbReference type="InterPro" id="IPR000524">
    <property type="entry name" value="Tscrpt_reg_HTH_GntR"/>
</dbReference>
<reference evidence="5" key="1">
    <citation type="submission" date="2023-07" db="EMBL/GenBank/DDBJ databases">
        <title>Sequencing the genomes of 1000 actinobacteria strains.</title>
        <authorList>
            <person name="Klenk H.-P."/>
        </authorList>
    </citation>
    <scope>NUCLEOTIDE SEQUENCE</scope>
    <source>
        <strain evidence="5">DSM 45977</strain>
    </source>
</reference>
<protein>
    <submittedName>
        <fullName evidence="5">DNA-binding GntR family transcriptional regulator</fullName>
    </submittedName>
</protein>
<proteinExistence type="predicted"/>
<keyword evidence="2 5" id="KW-0238">DNA-binding</keyword>
<comment type="caution">
    <text evidence="5">The sequence shown here is derived from an EMBL/GenBank/DDBJ whole genome shotgun (WGS) entry which is preliminary data.</text>
</comment>
<gene>
    <name evidence="5" type="ORF">JOF55_004230</name>
</gene>
<dbReference type="InterPro" id="IPR036390">
    <property type="entry name" value="WH_DNA-bd_sf"/>
</dbReference>
<sequence>MMEITDVRSRSGRHQLPDLVTLEPGCNNVASLSEKAYYLLRDRLITLQIQPGATIDERALQEEFKVGRTPIREALRKLADDQLVHVVPRRGTFASHLDLGALSAISEVRIELEAHAGYLAAQRATDYDHSVIADVLEELDARTVTSGRRELIQLDLRIHRVVHRATHNTYLIATLDEYYVHSLRMWFLVLDRLNRLGHAIDSHRELLTAVNEGDSATAQQILRDHVAEFEQEIRAVL</sequence>
<name>A0AAE3ZJI7_9ACTN</name>
<dbReference type="SUPFAM" id="SSF48008">
    <property type="entry name" value="GntR ligand-binding domain-like"/>
    <property type="match status" value="1"/>
</dbReference>
<dbReference type="InterPro" id="IPR036388">
    <property type="entry name" value="WH-like_DNA-bd_sf"/>
</dbReference>
<evidence type="ECO:0000259" key="4">
    <source>
        <dbReference type="PROSITE" id="PS50949"/>
    </source>
</evidence>
<evidence type="ECO:0000313" key="5">
    <source>
        <dbReference type="EMBL" id="MDR7304049.1"/>
    </source>
</evidence>
<dbReference type="Pfam" id="PF00392">
    <property type="entry name" value="GntR"/>
    <property type="match status" value="1"/>
</dbReference>
<keyword evidence="3" id="KW-0804">Transcription</keyword>
<dbReference type="Pfam" id="PF07729">
    <property type="entry name" value="FCD"/>
    <property type="match status" value="1"/>
</dbReference>
<dbReference type="PROSITE" id="PS50949">
    <property type="entry name" value="HTH_GNTR"/>
    <property type="match status" value="1"/>
</dbReference>
<evidence type="ECO:0000313" key="6">
    <source>
        <dbReference type="Proteomes" id="UP001180845"/>
    </source>
</evidence>
<dbReference type="SMART" id="SM00345">
    <property type="entry name" value="HTH_GNTR"/>
    <property type="match status" value="1"/>
</dbReference>
<evidence type="ECO:0000256" key="1">
    <source>
        <dbReference type="ARBA" id="ARBA00023015"/>
    </source>
</evidence>
<dbReference type="GO" id="GO:0003677">
    <property type="term" value="F:DNA binding"/>
    <property type="evidence" value="ECO:0007669"/>
    <property type="project" value="UniProtKB-KW"/>
</dbReference>
<dbReference type="Gene3D" id="1.10.10.10">
    <property type="entry name" value="Winged helix-like DNA-binding domain superfamily/Winged helix DNA-binding domain"/>
    <property type="match status" value="1"/>
</dbReference>
<dbReference type="SUPFAM" id="SSF46785">
    <property type="entry name" value="Winged helix' DNA-binding domain"/>
    <property type="match status" value="1"/>
</dbReference>
<keyword evidence="6" id="KW-1185">Reference proteome</keyword>
<dbReference type="Gene3D" id="1.20.120.530">
    <property type="entry name" value="GntR ligand-binding domain-like"/>
    <property type="match status" value="1"/>
</dbReference>
<dbReference type="InterPro" id="IPR011711">
    <property type="entry name" value="GntR_C"/>
</dbReference>
<dbReference type="EMBL" id="JAVDXW010000001">
    <property type="protein sequence ID" value="MDR7304049.1"/>
    <property type="molecule type" value="Genomic_DNA"/>
</dbReference>
<evidence type="ECO:0000256" key="3">
    <source>
        <dbReference type="ARBA" id="ARBA00023163"/>
    </source>
</evidence>
<dbReference type="PANTHER" id="PTHR43537">
    <property type="entry name" value="TRANSCRIPTIONAL REGULATOR, GNTR FAMILY"/>
    <property type="match status" value="1"/>
</dbReference>
<evidence type="ECO:0000256" key="2">
    <source>
        <dbReference type="ARBA" id="ARBA00023125"/>
    </source>
</evidence>
<dbReference type="PANTHER" id="PTHR43537:SF5">
    <property type="entry name" value="UXU OPERON TRANSCRIPTIONAL REGULATOR"/>
    <property type="match status" value="1"/>
</dbReference>
<feature type="domain" description="HTH gntR-type" evidence="4">
    <location>
        <begin position="30"/>
        <end position="97"/>
    </location>
</feature>
<dbReference type="InterPro" id="IPR008920">
    <property type="entry name" value="TF_FadR/GntR_C"/>
</dbReference>
<accession>A0AAE3ZJI7</accession>